<keyword evidence="3" id="KW-1185">Reference proteome</keyword>
<proteinExistence type="predicted"/>
<dbReference type="EMBL" id="QGGW01000014">
    <property type="protein sequence ID" value="PWK56275.1"/>
    <property type="molecule type" value="Genomic_DNA"/>
</dbReference>
<feature type="chain" id="PRO_5016264412" evidence="1">
    <location>
        <begin position="23"/>
        <end position="166"/>
    </location>
</feature>
<dbReference type="PROSITE" id="PS51257">
    <property type="entry name" value="PROKAR_LIPOPROTEIN"/>
    <property type="match status" value="1"/>
</dbReference>
<sequence length="166" mass="17597">MVLRLAGVALVALACLCGTAEADSPLPAPTDWRHDLQGVSVMADIAANRVTIRPVDGPAWQIDGWQPGWAVHPAPDGRAVMLSNPGGNLLAGAAPDLTVLRIMEAPGVLRAVVPLSSLANPTRLQRTASQVVWISGGYHWQDDGWAFTTPDGQNWHLTAEGGLSRR</sequence>
<gene>
    <name evidence="2" type="ORF">C7455_11411</name>
</gene>
<accession>A0A316G7U9</accession>
<keyword evidence="1" id="KW-0732">Signal</keyword>
<feature type="signal peptide" evidence="1">
    <location>
        <begin position="1"/>
        <end position="22"/>
    </location>
</feature>
<protein>
    <submittedName>
        <fullName evidence="2">Uncharacterized protein</fullName>
    </submittedName>
</protein>
<dbReference type="AlphaFoldDB" id="A0A316G7U9"/>
<name>A0A316G7U9_9RHOB</name>
<comment type="caution">
    <text evidence="2">The sequence shown here is derived from an EMBL/GenBank/DDBJ whole genome shotgun (WGS) entry which is preliminary data.</text>
</comment>
<dbReference type="Proteomes" id="UP000245708">
    <property type="component" value="Unassembled WGS sequence"/>
</dbReference>
<organism evidence="2 3">
    <name type="scientific">Roseicyclus mahoneyensis</name>
    <dbReference type="NCBI Taxonomy" id="164332"/>
    <lineage>
        <taxon>Bacteria</taxon>
        <taxon>Pseudomonadati</taxon>
        <taxon>Pseudomonadota</taxon>
        <taxon>Alphaproteobacteria</taxon>
        <taxon>Rhodobacterales</taxon>
        <taxon>Roseobacteraceae</taxon>
        <taxon>Roseicyclus</taxon>
    </lineage>
</organism>
<evidence type="ECO:0000313" key="3">
    <source>
        <dbReference type="Proteomes" id="UP000245708"/>
    </source>
</evidence>
<reference evidence="2 3" key="1">
    <citation type="submission" date="2018-05" db="EMBL/GenBank/DDBJ databases">
        <title>Genomic Encyclopedia of Type Strains, Phase IV (KMG-IV): sequencing the most valuable type-strain genomes for metagenomic binning, comparative biology and taxonomic classification.</title>
        <authorList>
            <person name="Goeker M."/>
        </authorList>
    </citation>
    <scope>NUCLEOTIDE SEQUENCE [LARGE SCALE GENOMIC DNA]</scope>
    <source>
        <strain evidence="2 3">DSM 16097</strain>
    </source>
</reference>
<evidence type="ECO:0000313" key="2">
    <source>
        <dbReference type="EMBL" id="PWK56275.1"/>
    </source>
</evidence>
<evidence type="ECO:0000256" key="1">
    <source>
        <dbReference type="SAM" id="SignalP"/>
    </source>
</evidence>
<dbReference type="OrthoDB" id="7857232at2"/>